<dbReference type="EMBL" id="WIGM01000189">
    <property type="protein sequence ID" value="KAF6834848.1"/>
    <property type="molecule type" value="Genomic_DNA"/>
</dbReference>
<dbReference type="AlphaFoldDB" id="A0A8H6KPS9"/>
<evidence type="ECO:0000313" key="1">
    <source>
        <dbReference type="EMBL" id="KAF6834848.1"/>
    </source>
</evidence>
<protein>
    <submittedName>
        <fullName evidence="1">Uncharacterized protein</fullName>
    </submittedName>
</protein>
<name>A0A8H6KPS9_9PEZI</name>
<evidence type="ECO:0000313" key="2">
    <source>
        <dbReference type="Proteomes" id="UP000639643"/>
    </source>
</evidence>
<sequence length="141" mass="15605">MHAQRAWTRPDADAPSLRIAHIVVGPVQGGQYGEVCTSGIGEHWPAVPVLYRRSTQGLAYKPPMNPVSERPARQFCGVPLPMWKLENPERETNDMDTPSMITHADDDALHCAMLAGHPDWPWPLAWNCLPNCLSRGTQVGT</sequence>
<gene>
    <name evidence="1" type="ORF">CMUS01_06002</name>
</gene>
<comment type="caution">
    <text evidence="1">The sequence shown here is derived from an EMBL/GenBank/DDBJ whole genome shotgun (WGS) entry which is preliminary data.</text>
</comment>
<organism evidence="1 2">
    <name type="scientific">Colletotrichum musicola</name>
    <dbReference type="NCBI Taxonomy" id="2175873"/>
    <lineage>
        <taxon>Eukaryota</taxon>
        <taxon>Fungi</taxon>
        <taxon>Dikarya</taxon>
        <taxon>Ascomycota</taxon>
        <taxon>Pezizomycotina</taxon>
        <taxon>Sordariomycetes</taxon>
        <taxon>Hypocreomycetidae</taxon>
        <taxon>Glomerellales</taxon>
        <taxon>Glomerellaceae</taxon>
        <taxon>Colletotrichum</taxon>
        <taxon>Colletotrichum orchidearum species complex</taxon>
    </lineage>
</organism>
<accession>A0A8H6KPS9</accession>
<dbReference type="Proteomes" id="UP000639643">
    <property type="component" value="Unassembled WGS sequence"/>
</dbReference>
<keyword evidence="2" id="KW-1185">Reference proteome</keyword>
<reference evidence="1" key="1">
    <citation type="journal article" date="2020" name="Phytopathology">
        <title>Genome Sequence Resources of Colletotrichum truncatum, C. plurivorum, C. musicola, and C. sojae: Four Species Pathogenic to Soybean (Glycine max).</title>
        <authorList>
            <person name="Rogerio F."/>
            <person name="Boufleur T.R."/>
            <person name="Ciampi-Guillardi M."/>
            <person name="Sukno S.A."/>
            <person name="Thon M.R."/>
            <person name="Massola Junior N.S."/>
            <person name="Baroncelli R."/>
        </authorList>
    </citation>
    <scope>NUCLEOTIDE SEQUENCE</scope>
    <source>
        <strain evidence="1">LFN0074</strain>
    </source>
</reference>
<proteinExistence type="predicted"/>